<comment type="function">
    <text evidence="7">Stabilizer subunit of the dolichol-phosphate mannose (DPM) synthase complex; tethers catalytic subunit to the ER.</text>
</comment>
<reference evidence="8 9" key="1">
    <citation type="journal article" date="2014" name="BMC Genomics">
        <title>Genome sequencing of four Aureobasidium pullulans varieties: biotechnological potential, stress tolerance, and description of new species.</title>
        <authorList>
            <person name="Gostin Ar C."/>
            <person name="Ohm R.A."/>
            <person name="Kogej T."/>
            <person name="Sonjak S."/>
            <person name="Turk M."/>
            <person name="Zajc J."/>
            <person name="Zalar P."/>
            <person name="Grube M."/>
            <person name="Sun H."/>
            <person name="Han J."/>
            <person name="Sharma A."/>
            <person name="Chiniquy J."/>
            <person name="Ngan C.Y."/>
            <person name="Lipzen A."/>
            <person name="Barry K."/>
            <person name="Grigoriev I.V."/>
            <person name="Gunde-Cimerman N."/>
        </authorList>
    </citation>
    <scope>NUCLEOTIDE SEQUENCE [LARGE SCALE GENOMIC DNA]</scope>
    <source>
        <strain evidence="8 9">EXF-2481</strain>
    </source>
</reference>
<comment type="subcellular location">
    <subcellularLocation>
        <location evidence="1 7">Endoplasmic reticulum membrane</location>
        <topology evidence="1 7">Multi-pass membrane protein</topology>
    </subcellularLocation>
</comment>
<dbReference type="OrthoDB" id="2014333at2759"/>
<dbReference type="AlphaFoldDB" id="A0A074Y7C8"/>
<comment type="similarity">
    <text evidence="2 7">Belongs to the DPM3 family.</text>
</comment>
<evidence type="ECO:0000313" key="9">
    <source>
        <dbReference type="Proteomes" id="UP000030641"/>
    </source>
</evidence>
<dbReference type="RefSeq" id="XP_013341970.1">
    <property type="nucleotide sequence ID" value="XM_013486516.1"/>
</dbReference>
<dbReference type="HOGENOM" id="CLU_150782_1_0_1"/>
<evidence type="ECO:0000256" key="2">
    <source>
        <dbReference type="ARBA" id="ARBA00010430"/>
    </source>
</evidence>
<dbReference type="OMA" id="DCPEAYT"/>
<comment type="pathway">
    <text evidence="7">Protein modification; protein glycosylation.</text>
</comment>
<gene>
    <name evidence="8" type="ORF">AUEXF2481DRAFT_6669</name>
</gene>
<dbReference type="Proteomes" id="UP000030641">
    <property type="component" value="Unassembled WGS sequence"/>
</dbReference>
<dbReference type="STRING" id="1043005.A0A074Y7C8"/>
<keyword evidence="4 7" id="KW-0256">Endoplasmic reticulum</keyword>
<dbReference type="GeneID" id="25370287"/>
<dbReference type="UniPathway" id="UPA00378"/>
<evidence type="ECO:0000313" key="8">
    <source>
        <dbReference type="EMBL" id="KEQ93600.1"/>
    </source>
</evidence>
<feature type="transmembrane region" description="Helical" evidence="7">
    <location>
        <begin position="35"/>
        <end position="53"/>
    </location>
</feature>
<sequence>MTRATQTISIFLLVSSLYLALFLGLIPLPSAINDLMPYLPFFGVFSFGLYLVGKLGYNVATFHDVPEAHKEILAEIELARADLKKMGVDVD</sequence>
<keyword evidence="3 7" id="KW-0812">Transmembrane</keyword>
<comment type="subunit">
    <text evidence="7">Component of the dolichol-phosphate mannose (DPM) synthase complex.</text>
</comment>
<evidence type="ECO:0000256" key="7">
    <source>
        <dbReference type="RuleBase" id="RU365085"/>
    </source>
</evidence>
<evidence type="ECO:0000256" key="1">
    <source>
        <dbReference type="ARBA" id="ARBA00004477"/>
    </source>
</evidence>
<dbReference type="InterPro" id="IPR013174">
    <property type="entry name" value="DPM3"/>
</dbReference>
<dbReference type="PANTHER" id="PTHR16433:SF0">
    <property type="entry name" value="DOLICHOL-PHOSPHATE MANNOSYLTRANSFERASE SUBUNIT 3"/>
    <property type="match status" value="1"/>
</dbReference>
<accession>A0A074Y7C8</accession>
<dbReference type="EMBL" id="KL584765">
    <property type="protein sequence ID" value="KEQ93600.1"/>
    <property type="molecule type" value="Genomic_DNA"/>
</dbReference>
<dbReference type="GO" id="GO:0006506">
    <property type="term" value="P:GPI anchor biosynthetic process"/>
    <property type="evidence" value="ECO:0007669"/>
    <property type="project" value="TreeGrafter"/>
</dbReference>
<evidence type="ECO:0000256" key="6">
    <source>
        <dbReference type="ARBA" id="ARBA00023136"/>
    </source>
</evidence>
<keyword evidence="6 7" id="KW-0472">Membrane</keyword>
<proteinExistence type="inferred from homology"/>
<keyword evidence="5 7" id="KW-1133">Transmembrane helix</keyword>
<dbReference type="InParanoid" id="A0A074Y7C8"/>
<dbReference type="GO" id="GO:0005789">
    <property type="term" value="C:endoplasmic reticulum membrane"/>
    <property type="evidence" value="ECO:0007669"/>
    <property type="project" value="UniProtKB-SubCell"/>
</dbReference>
<name>A0A074Y7C8_AURSE</name>
<dbReference type="GO" id="GO:0033185">
    <property type="term" value="C:dolichol-phosphate-mannose synthase complex"/>
    <property type="evidence" value="ECO:0007669"/>
    <property type="project" value="TreeGrafter"/>
</dbReference>
<organism evidence="8 9">
    <name type="scientific">Aureobasidium subglaciale (strain EXF-2481)</name>
    <name type="common">Aureobasidium pullulans var. subglaciale</name>
    <dbReference type="NCBI Taxonomy" id="1043005"/>
    <lineage>
        <taxon>Eukaryota</taxon>
        <taxon>Fungi</taxon>
        <taxon>Dikarya</taxon>
        <taxon>Ascomycota</taxon>
        <taxon>Pezizomycotina</taxon>
        <taxon>Dothideomycetes</taxon>
        <taxon>Dothideomycetidae</taxon>
        <taxon>Dothideales</taxon>
        <taxon>Saccotheciaceae</taxon>
        <taxon>Aureobasidium</taxon>
    </lineage>
</organism>
<feature type="transmembrane region" description="Helical" evidence="7">
    <location>
        <begin position="7"/>
        <end position="29"/>
    </location>
</feature>
<evidence type="ECO:0000256" key="5">
    <source>
        <dbReference type="ARBA" id="ARBA00022989"/>
    </source>
</evidence>
<dbReference type="PANTHER" id="PTHR16433">
    <property type="entry name" value="DOLICHOL-PHOSPHATE MANNOSYLTRANSFERASE SUBUNIT 3"/>
    <property type="match status" value="1"/>
</dbReference>
<evidence type="ECO:0000256" key="3">
    <source>
        <dbReference type="ARBA" id="ARBA00022692"/>
    </source>
</evidence>
<evidence type="ECO:0000256" key="4">
    <source>
        <dbReference type="ARBA" id="ARBA00022824"/>
    </source>
</evidence>
<dbReference type="Pfam" id="PF08285">
    <property type="entry name" value="DPM3"/>
    <property type="match status" value="1"/>
</dbReference>
<protein>
    <recommendedName>
        <fullName evidence="7">Dolichol-phosphate mannosyltransferase subunit 3</fullName>
    </recommendedName>
</protein>
<keyword evidence="9" id="KW-1185">Reference proteome</keyword>